<reference evidence="1 2" key="1">
    <citation type="submission" date="2015-10" db="EMBL/GenBank/DDBJ databases">
        <title>Candidatus Desulfofervidus auxilii, a hydrogenotrophic sulfate-reducing bacterium involved in the thermophilic anaerobic oxidation of methane.</title>
        <authorList>
            <person name="Krukenberg V."/>
            <person name="Richter M."/>
            <person name="Wegener G."/>
        </authorList>
    </citation>
    <scope>NUCLEOTIDE SEQUENCE [LARGE SCALE GENOMIC DNA]</scope>
    <source>
        <strain evidence="1 2">HS1</strain>
    </source>
</reference>
<evidence type="ECO:0000313" key="2">
    <source>
        <dbReference type="Proteomes" id="UP000070560"/>
    </source>
</evidence>
<evidence type="ECO:0000313" key="1">
    <source>
        <dbReference type="EMBL" id="AMM40808.1"/>
    </source>
</evidence>
<accession>A0A7U4QK33</accession>
<dbReference type="KEGG" id="daw:HS1_001004"/>
<dbReference type="EMBL" id="CP013015">
    <property type="protein sequence ID" value="AMM40808.1"/>
    <property type="molecule type" value="Genomic_DNA"/>
</dbReference>
<dbReference type="RefSeq" id="WP_156469396.1">
    <property type="nucleotide sequence ID" value="NZ_CP013015.1"/>
</dbReference>
<name>A0A7U4QK33_DESA2</name>
<protein>
    <submittedName>
        <fullName evidence="1">Chromosome segregation protein ParM</fullName>
    </submittedName>
</protein>
<keyword evidence="2" id="KW-1185">Reference proteome</keyword>
<organism evidence="1 2">
    <name type="scientific">Desulfofervidus auxilii</name>
    <dbReference type="NCBI Taxonomy" id="1621989"/>
    <lineage>
        <taxon>Bacteria</taxon>
        <taxon>Pseudomonadati</taxon>
        <taxon>Thermodesulfobacteriota</taxon>
        <taxon>Candidatus Desulfofervidia</taxon>
        <taxon>Candidatus Desulfofervidales</taxon>
        <taxon>Candidatus Desulfofervidaceae</taxon>
        <taxon>Candidatus Desulfofervidus</taxon>
    </lineage>
</organism>
<proteinExistence type="predicted"/>
<sequence>MAIFASAVSAATYPIAEPDLLEEIKNRTPAAVEELKKKIPELKEKVKNYRPRDIVNLPPADKDYSYTVALTYTLPFDIPRVDRNGKVTGILYPKGYTFNPLDYVISDPPTLVVFNGERKEEVEWVKKNWLNKSNTMLIITNGSWFDLDNELEKPVFYLPRLMKERLKLKHTISVVYRDKEKRSLMRVDVHAIKKVNYPALKGGACSSVVD</sequence>
<dbReference type="AlphaFoldDB" id="A0A7U4QK33"/>
<dbReference type="Proteomes" id="UP000070560">
    <property type="component" value="Chromosome"/>
</dbReference>
<gene>
    <name evidence="1" type="ORF">HS1_001004</name>
</gene>
<dbReference type="OrthoDB" id="9810604at2"/>